<evidence type="ECO:0000259" key="1">
    <source>
        <dbReference type="Pfam" id="PF09848"/>
    </source>
</evidence>
<dbReference type="Proteomes" id="UP001288387">
    <property type="component" value="Unassembled WGS sequence"/>
</dbReference>
<dbReference type="RefSeq" id="WP_099552909.1">
    <property type="nucleotide sequence ID" value="NZ_JAKJQX010000012.1"/>
</dbReference>
<evidence type="ECO:0000313" key="2">
    <source>
        <dbReference type="EMBL" id="MDZ5765707.1"/>
    </source>
</evidence>
<dbReference type="InterPro" id="IPR018647">
    <property type="entry name" value="SLFN_3-like_DNA/RNA_helicase"/>
</dbReference>
<comment type="caution">
    <text evidence="2">The sequence shown here is derived from an EMBL/GenBank/DDBJ whole genome shotgun (WGS) entry which is preliminary data.</text>
</comment>
<dbReference type="SUPFAM" id="SSF52540">
    <property type="entry name" value="P-loop containing nucleoside triphosphate hydrolases"/>
    <property type="match status" value="1"/>
</dbReference>
<gene>
    <name evidence="2" type="ORF">U4I38_14625</name>
</gene>
<sequence length="627" mass="69548">MIVYQADKDTFLRQCNDQEIDQVILASYKAATNTKVSDSEVKSWRASLGYVARALNDPSIPGDIGVAVEFILPQSRKRIDVVLTGHAEDGSPHVIIVELKQWSAVKPSSRDAMIELHTGNLRVHPSYQAWSYAAFLEGFNEAVHEGRLQLHPCAYLHEYEPDGVINSPHYRPYIQRAPLFLKGTPELERLRSFINRYTSKGNGLPVLAELDSGRIRPSKVLADEVYRLLSGNNAFTLLDEQKHVFEAAKAACTQAHADGKPRVIIVEGGPGTGKSVVAVNLLATLRNGLNVRYVSKNAAPRAVYSRSLGKSKDNAHLHQLFDGSGQFIDSPQNDFDALIVDEAHRLTEQGGFYGNEGKNQIMELINAARCSVFFIDEDQRVTLKDIGTKEAIRKFAVARGATVEEYALSSQFRCAGSDGYLAWLDDVLQIRPTANTTLDEISYDFQIFNDPSALHAAIEAKNTANRARVVAGYCWPWKSKKNDKEMDIVIGSYQRQWNLNDAEIPWIVSPDSIDQVGCIHTSQGLEVDYIGVIIGPDLVMENGALKTVPRARARHDKTMLGYVKLSKSHPAHAAELADTIIKNTYRTLMTRGMKGCYVYATDPQVAAYFAARLQRQAAVEQAVEVEA</sequence>
<dbReference type="InterPro" id="IPR027417">
    <property type="entry name" value="P-loop_NTPase"/>
</dbReference>
<feature type="domain" description="Schlafen group 3-like DNA/RNA helicase" evidence="1">
    <location>
        <begin position="262"/>
        <end position="602"/>
    </location>
</feature>
<organism evidence="2 3">
    <name type="scientific">Stenotrophomonas maltophilia</name>
    <name type="common">Pseudomonas maltophilia</name>
    <name type="synonym">Xanthomonas maltophilia</name>
    <dbReference type="NCBI Taxonomy" id="40324"/>
    <lineage>
        <taxon>Bacteria</taxon>
        <taxon>Pseudomonadati</taxon>
        <taxon>Pseudomonadota</taxon>
        <taxon>Gammaproteobacteria</taxon>
        <taxon>Lysobacterales</taxon>
        <taxon>Lysobacteraceae</taxon>
        <taxon>Stenotrophomonas</taxon>
        <taxon>Stenotrophomonas maltophilia group</taxon>
    </lineage>
</organism>
<evidence type="ECO:0000313" key="3">
    <source>
        <dbReference type="Proteomes" id="UP001288387"/>
    </source>
</evidence>
<accession>A0AAJ2TRX3</accession>
<dbReference type="AlphaFoldDB" id="A0AAJ2TRX3"/>
<name>A0AAJ2TRX3_STEMA</name>
<dbReference type="Pfam" id="PF09848">
    <property type="entry name" value="SLFN-g3_helicase"/>
    <property type="match status" value="1"/>
</dbReference>
<proteinExistence type="predicted"/>
<protein>
    <submittedName>
        <fullName evidence="2">DUF2075 domain-containing protein</fullName>
    </submittedName>
</protein>
<dbReference type="EMBL" id="JAXRVB010000017">
    <property type="protein sequence ID" value="MDZ5765707.1"/>
    <property type="molecule type" value="Genomic_DNA"/>
</dbReference>
<dbReference type="Gene3D" id="3.40.50.300">
    <property type="entry name" value="P-loop containing nucleotide triphosphate hydrolases"/>
    <property type="match status" value="1"/>
</dbReference>
<reference evidence="2" key="1">
    <citation type="submission" date="2023-12" db="EMBL/GenBank/DDBJ databases">
        <title>'Antibacterial potential of Stenotrophomonas maltophilia cystic fibrosis isolates' (manuscript under preparation).</title>
        <authorList>
            <person name="Crisan C.V."/>
            <person name="Pettis M."/>
            <person name="Goldberg J.B."/>
        </authorList>
    </citation>
    <scope>NUCLEOTIDE SEQUENCE</scope>
    <source>
        <strain evidence="2">CCV129</strain>
    </source>
</reference>